<dbReference type="InterPro" id="IPR057683">
    <property type="entry name" value="DUF7923"/>
</dbReference>
<organism evidence="2 3">
    <name type="scientific">Aureobasidium melanogenum</name>
    <name type="common">Aureobasidium pullulans var. melanogenum</name>
    <dbReference type="NCBI Taxonomy" id="46634"/>
    <lineage>
        <taxon>Eukaryota</taxon>
        <taxon>Fungi</taxon>
        <taxon>Dikarya</taxon>
        <taxon>Ascomycota</taxon>
        <taxon>Pezizomycotina</taxon>
        <taxon>Dothideomycetes</taxon>
        <taxon>Dothideomycetidae</taxon>
        <taxon>Dothideales</taxon>
        <taxon>Saccotheciaceae</taxon>
        <taxon>Aureobasidium</taxon>
    </lineage>
</organism>
<evidence type="ECO:0000313" key="3">
    <source>
        <dbReference type="Proteomes" id="UP000779574"/>
    </source>
</evidence>
<dbReference type="PANTHER" id="PTHR37543:SF1">
    <property type="entry name" value="CCCH ZINC FINGER DNA BINDING PROTEIN (AFU_ORTHOLOGUE AFUA_5G12760)"/>
    <property type="match status" value="1"/>
</dbReference>
<evidence type="ECO:0000313" key="2">
    <source>
        <dbReference type="EMBL" id="KAG9680727.1"/>
    </source>
</evidence>
<feature type="non-terminal residue" evidence="2">
    <location>
        <position position="1"/>
    </location>
</feature>
<dbReference type="Proteomes" id="UP000779574">
    <property type="component" value="Unassembled WGS sequence"/>
</dbReference>
<gene>
    <name evidence="2" type="ORF">KCU76_g14969</name>
</gene>
<accession>A0A9P8E4R1</accession>
<feature type="domain" description="DUF7923" evidence="1">
    <location>
        <begin position="66"/>
        <end position="245"/>
    </location>
</feature>
<sequence length="377" mass="42116">MLAETDLNRLERQLSDFNLATKTRQDALDELTLTYGKLLEDYRILRSDYEEEKESREKYKKLARGQDRNPFVLVLIDADGYVFEDSLIKGGAEGGIRAANLLHDTIQDRLSRRGHEYENCKVMVRAYTNLAGLSKTLARAGLVGHEARSLSPFCSNFTRAHDLFDFVDAGDKKENADNKIREMFRLFVENNQCKHIFFAGCHDTGYLNLLTPYISKEKITLIRGSSFSPEFNRLGLDIDSLNGLFHNNPLDSLDARRIVSKTPVAHSQQTIMPNGHSGAASNHTPVYIGAPESGIALPHRSATIQAFPSSLPATSLAHPSSCLPKQTPENANLIPVNSTGHRLDFLLPTPSSEDWKAYNARIAPPNKKLCNEYQLKG</sequence>
<reference evidence="2" key="2">
    <citation type="submission" date="2021-08" db="EMBL/GenBank/DDBJ databases">
        <authorList>
            <person name="Gostincar C."/>
            <person name="Sun X."/>
            <person name="Song Z."/>
            <person name="Gunde-Cimerman N."/>
        </authorList>
    </citation>
    <scope>NUCLEOTIDE SEQUENCE</scope>
    <source>
        <strain evidence="2">EXF-9911</strain>
    </source>
</reference>
<dbReference type="PANTHER" id="PTHR37543">
    <property type="entry name" value="CCCH ZINC FINGER DNA BINDING PROTEIN (AFU_ORTHOLOGUE AFUA_5G12760)"/>
    <property type="match status" value="1"/>
</dbReference>
<dbReference type="EMBL" id="JAHFXF010000945">
    <property type="protein sequence ID" value="KAG9680727.1"/>
    <property type="molecule type" value="Genomic_DNA"/>
</dbReference>
<dbReference type="AlphaFoldDB" id="A0A9P8E4R1"/>
<proteinExistence type="predicted"/>
<evidence type="ECO:0000259" key="1">
    <source>
        <dbReference type="Pfam" id="PF25540"/>
    </source>
</evidence>
<reference evidence="2" key="1">
    <citation type="journal article" date="2021" name="J Fungi (Basel)">
        <title>Virulence traits and population genomics of the black yeast Aureobasidium melanogenum.</title>
        <authorList>
            <person name="Cernosa A."/>
            <person name="Sun X."/>
            <person name="Gostincar C."/>
            <person name="Fang C."/>
            <person name="Gunde-Cimerman N."/>
            <person name="Song Z."/>
        </authorList>
    </citation>
    <scope>NUCLEOTIDE SEQUENCE</scope>
    <source>
        <strain evidence="2">EXF-9911</strain>
    </source>
</reference>
<dbReference type="OrthoDB" id="2270193at2759"/>
<dbReference type="Pfam" id="PF25540">
    <property type="entry name" value="DUF7923"/>
    <property type="match status" value="1"/>
</dbReference>
<name>A0A9P8E4R1_AURME</name>
<protein>
    <recommendedName>
        <fullName evidence="1">DUF7923 domain-containing protein</fullName>
    </recommendedName>
</protein>
<comment type="caution">
    <text evidence="2">The sequence shown here is derived from an EMBL/GenBank/DDBJ whole genome shotgun (WGS) entry which is preliminary data.</text>
</comment>